<dbReference type="RefSeq" id="WP_013925527.1">
    <property type="nucleotide sequence ID" value="NZ_JSAM01000097.1"/>
</dbReference>
<reference evidence="2 3" key="1">
    <citation type="journal article" date="2014" name="Mol. Biol. Evol.">
        <title>Massive expansion of Ubiquitination-related gene families within the Chlamydiae.</title>
        <authorList>
            <person name="Domman D."/>
            <person name="Collingro A."/>
            <person name="Lagkouvardos I."/>
            <person name="Gehre L."/>
            <person name="Weinmaier T."/>
            <person name="Rattei T."/>
            <person name="Subtil A."/>
            <person name="Horn M."/>
        </authorList>
    </citation>
    <scope>NUCLEOTIDE SEQUENCE [LARGE SCALE GENOMIC DNA]</scope>
    <source>
        <strain evidence="2 3">OEW1</strain>
    </source>
</reference>
<comment type="caution">
    <text evidence="2">The sequence shown here is derived from an EMBL/GenBank/DDBJ whole genome shotgun (WGS) entry which is preliminary data.</text>
</comment>
<feature type="region of interest" description="Disordered" evidence="1">
    <location>
        <begin position="1"/>
        <end position="25"/>
    </location>
</feature>
<dbReference type="EMBL" id="JSAM01000097">
    <property type="protein sequence ID" value="KIA76978.1"/>
    <property type="molecule type" value="Genomic_DNA"/>
</dbReference>
<proteinExistence type="predicted"/>
<accession>A0A0C1EA71</accession>
<dbReference type="Proteomes" id="UP000031307">
    <property type="component" value="Unassembled WGS sequence"/>
</dbReference>
<gene>
    <name evidence="2" type="ORF">DB43_HB00060</name>
</gene>
<dbReference type="AlphaFoldDB" id="A0A0C1EA71"/>
<evidence type="ECO:0000313" key="2">
    <source>
        <dbReference type="EMBL" id="KIA76978.1"/>
    </source>
</evidence>
<evidence type="ECO:0000256" key="1">
    <source>
        <dbReference type="SAM" id="MobiDB-lite"/>
    </source>
</evidence>
<feature type="compositionally biased region" description="Low complexity" evidence="1">
    <location>
        <begin position="1"/>
        <end position="13"/>
    </location>
</feature>
<organism evidence="2 3">
    <name type="scientific">Parachlamydia acanthamoebae</name>
    <dbReference type="NCBI Taxonomy" id="83552"/>
    <lineage>
        <taxon>Bacteria</taxon>
        <taxon>Pseudomonadati</taxon>
        <taxon>Chlamydiota</taxon>
        <taxon>Chlamydiia</taxon>
        <taxon>Parachlamydiales</taxon>
        <taxon>Parachlamydiaceae</taxon>
        <taxon>Parachlamydia</taxon>
    </lineage>
</organism>
<evidence type="ECO:0000313" key="3">
    <source>
        <dbReference type="Proteomes" id="UP000031307"/>
    </source>
</evidence>
<name>A0A0C1EA71_9BACT</name>
<sequence>MTSSLQLSTSSPQRQASDSGTNSIIPYHKTIRELFEKSTAKDPFNNCIIDLSGKPETNEK</sequence>
<feature type="compositionally biased region" description="Polar residues" evidence="1">
    <location>
        <begin position="14"/>
        <end position="24"/>
    </location>
</feature>
<protein>
    <submittedName>
        <fullName evidence="2">Uncharacterized protein</fullName>
    </submittedName>
</protein>